<accession>A0A5K3FTM0</accession>
<evidence type="ECO:0000256" key="1">
    <source>
        <dbReference type="ARBA" id="ARBA00004123"/>
    </source>
</evidence>
<evidence type="ECO:0000256" key="2">
    <source>
        <dbReference type="ARBA" id="ARBA00023015"/>
    </source>
</evidence>
<feature type="compositionally biased region" description="Basic and acidic residues" evidence="7">
    <location>
        <begin position="410"/>
        <end position="427"/>
    </location>
</feature>
<proteinExistence type="predicted"/>
<dbReference type="PROSITE" id="PS00657">
    <property type="entry name" value="FORK_HEAD_1"/>
    <property type="match status" value="1"/>
</dbReference>
<evidence type="ECO:0000256" key="7">
    <source>
        <dbReference type="SAM" id="MobiDB-lite"/>
    </source>
</evidence>
<name>A0A5K3FTM0_MESCO</name>
<keyword evidence="4" id="KW-0804">Transcription</keyword>
<feature type="compositionally biased region" description="Polar residues" evidence="7">
    <location>
        <begin position="499"/>
        <end position="511"/>
    </location>
</feature>
<dbReference type="GO" id="GO:0005634">
    <property type="term" value="C:nucleus"/>
    <property type="evidence" value="ECO:0007669"/>
    <property type="project" value="UniProtKB-SubCell"/>
</dbReference>
<keyword evidence="5 6" id="KW-0539">Nucleus</keyword>
<dbReference type="PRINTS" id="PR00053">
    <property type="entry name" value="FORKHEAD"/>
</dbReference>
<dbReference type="WBParaSite" id="MCU_010459-RB">
    <property type="protein sequence ID" value="MCU_010459-RB"/>
    <property type="gene ID" value="MCU_010459"/>
</dbReference>
<dbReference type="GO" id="GO:0043565">
    <property type="term" value="F:sequence-specific DNA binding"/>
    <property type="evidence" value="ECO:0007669"/>
    <property type="project" value="InterPro"/>
</dbReference>
<dbReference type="Pfam" id="PF00250">
    <property type="entry name" value="Forkhead"/>
    <property type="match status" value="1"/>
</dbReference>
<dbReference type="Gene3D" id="1.10.10.10">
    <property type="entry name" value="Winged helix-like DNA-binding domain superfamily/Winged helix DNA-binding domain"/>
    <property type="match status" value="1"/>
</dbReference>
<dbReference type="InterPro" id="IPR036390">
    <property type="entry name" value="WH_DNA-bd_sf"/>
</dbReference>
<comment type="subcellular location">
    <subcellularLocation>
        <location evidence="1 6">Nucleus</location>
    </subcellularLocation>
</comment>
<feature type="DNA-binding region" description="Fork-head" evidence="6">
    <location>
        <begin position="49"/>
        <end position="125"/>
    </location>
</feature>
<dbReference type="InterPro" id="IPR036388">
    <property type="entry name" value="WH-like_DNA-bd_sf"/>
</dbReference>
<keyword evidence="2" id="KW-0805">Transcription regulation</keyword>
<organism evidence="9">
    <name type="scientific">Mesocestoides corti</name>
    <name type="common">Flatworm</name>
    <dbReference type="NCBI Taxonomy" id="53468"/>
    <lineage>
        <taxon>Eukaryota</taxon>
        <taxon>Metazoa</taxon>
        <taxon>Spiralia</taxon>
        <taxon>Lophotrochozoa</taxon>
        <taxon>Platyhelminthes</taxon>
        <taxon>Cestoda</taxon>
        <taxon>Eucestoda</taxon>
        <taxon>Cyclophyllidea</taxon>
        <taxon>Mesocestoididae</taxon>
        <taxon>Mesocestoides</taxon>
    </lineage>
</organism>
<dbReference type="GO" id="GO:0006357">
    <property type="term" value="P:regulation of transcription by RNA polymerase II"/>
    <property type="evidence" value="ECO:0007669"/>
    <property type="project" value="UniProtKB-ARBA"/>
</dbReference>
<dbReference type="PROSITE" id="PS00658">
    <property type="entry name" value="FORK_HEAD_2"/>
    <property type="match status" value="1"/>
</dbReference>
<dbReference type="PANTHER" id="PTHR45881">
    <property type="entry name" value="CHECKPOINT SUPPRESSOR 1-LIKE, ISOFORM A-RELATED"/>
    <property type="match status" value="1"/>
</dbReference>
<sequence>MDWLVNPSIDIFSGLKLSNVFFDQVSQADSVDFVSGNRNSKPDNAHPDKPPYSYAELIKKAIESSPQNKMTLNEIYEWICKNFPYYREGQNGWKNSIRHNLSLNRLFRKVARRSDEPGRGSFWRIMGECNKSKLSTFTKTANVTSPKAAKFKPTNARTSLIGGQVNLKPVCAKPHRETTPLVNLPKEPSTPCLLSPPAKDYNMRFEVNGTHPAPFAVQAPVTKVASSTQQVVETTDFQQISPSSSASQIPSPVTNVKNVNDSFRRLIDDLFPHITGANSTCNVDCEFSNSLEVASLRNRLHSNLWMASMFDWSQVNASNVEETTERLNLIQRYSGQPSLVELMTLNEHLESIFQNSHPRPVASRPPPIMQAGLDCHKLTTRFGSANSSPQILPAIQDSFGPSSESTSRFALKEPELPEEPPSKDDLCYSRPTSWVQSILLHEDDNSKGASSSYQHTVTSYFEPISLDETPYLPPINDLQAKDGPDSGVQRVDLLSLFQSDGSPATSGPLTYSASSTSASTEGCSLGWESIA</sequence>
<dbReference type="InterPro" id="IPR001766">
    <property type="entry name" value="Fork_head_dom"/>
</dbReference>
<dbReference type="FunFam" id="1.10.10.10:FF:000030">
    <property type="entry name" value="Forkhead box protein K2"/>
    <property type="match status" value="1"/>
</dbReference>
<dbReference type="CDD" id="cd20024">
    <property type="entry name" value="FH_FOXJ2-like"/>
    <property type="match status" value="1"/>
</dbReference>
<dbReference type="SMART" id="SM00339">
    <property type="entry name" value="FH"/>
    <property type="match status" value="1"/>
</dbReference>
<feature type="region of interest" description="Disordered" evidence="7">
    <location>
        <begin position="394"/>
        <end position="429"/>
    </location>
</feature>
<reference evidence="9" key="1">
    <citation type="submission" date="2019-11" db="UniProtKB">
        <authorList>
            <consortium name="WormBaseParasite"/>
        </authorList>
    </citation>
    <scope>IDENTIFICATION</scope>
</reference>
<dbReference type="InterPro" id="IPR030456">
    <property type="entry name" value="TF_fork_head_CS_2"/>
</dbReference>
<evidence type="ECO:0000256" key="5">
    <source>
        <dbReference type="ARBA" id="ARBA00023242"/>
    </source>
</evidence>
<evidence type="ECO:0000259" key="8">
    <source>
        <dbReference type="PROSITE" id="PS50039"/>
    </source>
</evidence>
<evidence type="ECO:0000256" key="4">
    <source>
        <dbReference type="ARBA" id="ARBA00023163"/>
    </source>
</evidence>
<feature type="region of interest" description="Disordered" evidence="7">
    <location>
        <begin position="499"/>
        <end position="531"/>
    </location>
</feature>
<evidence type="ECO:0000256" key="6">
    <source>
        <dbReference type="PROSITE-ProRule" id="PRU00089"/>
    </source>
</evidence>
<evidence type="ECO:0000256" key="3">
    <source>
        <dbReference type="ARBA" id="ARBA00023125"/>
    </source>
</evidence>
<protein>
    <submittedName>
        <fullName evidence="9">Fork-head domain-containing protein</fullName>
    </submittedName>
</protein>
<dbReference type="GO" id="GO:0003700">
    <property type="term" value="F:DNA-binding transcription factor activity"/>
    <property type="evidence" value="ECO:0007669"/>
    <property type="project" value="InterPro"/>
</dbReference>
<dbReference type="InterPro" id="IPR018122">
    <property type="entry name" value="TF_fork_head_CS_1"/>
</dbReference>
<evidence type="ECO:0000313" key="9">
    <source>
        <dbReference type="WBParaSite" id="MCU_010459-RB"/>
    </source>
</evidence>
<feature type="domain" description="Fork-head" evidence="8">
    <location>
        <begin position="49"/>
        <end position="125"/>
    </location>
</feature>
<dbReference type="AlphaFoldDB" id="A0A5K3FTM0"/>
<dbReference type="PROSITE" id="PS50039">
    <property type="entry name" value="FORK_HEAD_3"/>
    <property type="match status" value="1"/>
</dbReference>
<dbReference type="SUPFAM" id="SSF46785">
    <property type="entry name" value="Winged helix' DNA-binding domain"/>
    <property type="match status" value="1"/>
</dbReference>
<feature type="compositionally biased region" description="Polar residues" evidence="7">
    <location>
        <begin position="399"/>
        <end position="408"/>
    </location>
</feature>
<keyword evidence="3 6" id="KW-0238">DNA-binding</keyword>